<sequence length="218" mass="25363">MNTSKSDTFWPSYTDLMTSLFFVMLVLYILTYVRLNATIQLQANKLKIIETVEANLQPLKTETSLFIYEQQYKRFKLAFDVKFENDQYQLIPGQLDNYEQTISHIEKAGLKLKSIIDHLKQERASDERLKQVSYVVVIAGYASRTGEELHNYELSYKRALKLKDYWKSKGIDFEASEYEELVDLQIAGNGWGGIGRLPLQADNQRFLIQIFPKIGDVR</sequence>
<feature type="transmembrane region" description="Helical" evidence="1">
    <location>
        <begin position="16"/>
        <end position="35"/>
    </location>
</feature>
<accession>A0ABY4I860</accession>
<evidence type="ECO:0000313" key="3">
    <source>
        <dbReference type="Proteomes" id="UP000830198"/>
    </source>
</evidence>
<dbReference type="Gene3D" id="3.30.1330.60">
    <property type="entry name" value="OmpA-like domain"/>
    <property type="match status" value="1"/>
</dbReference>
<reference evidence="2 3" key="1">
    <citation type="submission" date="2022-04" db="EMBL/GenBank/DDBJ databases">
        <title>The arsenic-methylating capacity of Chitinophaga filiformis YT5 during chitin decomposition.</title>
        <authorList>
            <person name="Chen G."/>
            <person name="Liang Y."/>
        </authorList>
    </citation>
    <scope>NUCLEOTIDE SEQUENCE [LARGE SCALE GENOMIC DNA]</scope>
    <source>
        <strain evidence="2 3">YT5</strain>
    </source>
</reference>
<dbReference type="Proteomes" id="UP000830198">
    <property type="component" value="Chromosome"/>
</dbReference>
<keyword evidence="1" id="KW-0812">Transmembrane</keyword>
<organism evidence="2 3">
    <name type="scientific">Chitinophaga filiformis</name>
    <name type="common">Myxococcus filiformis</name>
    <name type="synonym">Flexibacter filiformis</name>
    <dbReference type="NCBI Taxonomy" id="104663"/>
    <lineage>
        <taxon>Bacteria</taxon>
        <taxon>Pseudomonadati</taxon>
        <taxon>Bacteroidota</taxon>
        <taxon>Chitinophagia</taxon>
        <taxon>Chitinophagales</taxon>
        <taxon>Chitinophagaceae</taxon>
        <taxon>Chitinophaga</taxon>
    </lineage>
</organism>
<proteinExistence type="predicted"/>
<name>A0ABY4I860_CHIFI</name>
<gene>
    <name evidence="2" type="ORF">MYF79_13345</name>
</gene>
<keyword evidence="3" id="KW-1185">Reference proteome</keyword>
<evidence type="ECO:0000256" key="1">
    <source>
        <dbReference type="SAM" id="Phobius"/>
    </source>
</evidence>
<evidence type="ECO:0000313" key="2">
    <source>
        <dbReference type="EMBL" id="UPK72273.1"/>
    </source>
</evidence>
<dbReference type="EMBL" id="CP095855">
    <property type="protein sequence ID" value="UPK72273.1"/>
    <property type="molecule type" value="Genomic_DNA"/>
</dbReference>
<keyword evidence="1" id="KW-0472">Membrane</keyword>
<protein>
    <submittedName>
        <fullName evidence="2">OmpA family protein</fullName>
    </submittedName>
</protein>
<dbReference type="RefSeq" id="WP_247814383.1">
    <property type="nucleotide sequence ID" value="NZ_CP095855.1"/>
</dbReference>
<keyword evidence="1" id="KW-1133">Transmembrane helix</keyword>
<dbReference type="SUPFAM" id="SSF103088">
    <property type="entry name" value="OmpA-like"/>
    <property type="match status" value="1"/>
</dbReference>
<dbReference type="InterPro" id="IPR036737">
    <property type="entry name" value="OmpA-like_sf"/>
</dbReference>